<dbReference type="Gene3D" id="3.40.190.10">
    <property type="entry name" value="Periplasmic binding protein-like II"/>
    <property type="match status" value="1"/>
</dbReference>
<dbReference type="PANTHER" id="PTHR42928">
    <property type="entry name" value="TRICARBOXYLATE-BINDING PROTEIN"/>
    <property type="match status" value="1"/>
</dbReference>
<name>A0A556AIP0_9BURK</name>
<keyword evidence="3" id="KW-1185">Reference proteome</keyword>
<protein>
    <submittedName>
        <fullName evidence="2">Tripartite tricarboxylate transporter substrate binding protein</fullName>
    </submittedName>
</protein>
<dbReference type="InterPro" id="IPR005064">
    <property type="entry name" value="BUG"/>
</dbReference>
<comment type="caution">
    <text evidence="2">The sequence shown here is derived from an EMBL/GenBank/DDBJ whole genome shotgun (WGS) entry which is preliminary data.</text>
</comment>
<accession>A0A556AIP0</accession>
<evidence type="ECO:0000313" key="3">
    <source>
        <dbReference type="Proteomes" id="UP000318405"/>
    </source>
</evidence>
<dbReference type="OrthoDB" id="8895568at2"/>
<proteinExistence type="inferred from homology"/>
<dbReference type="InterPro" id="IPR042100">
    <property type="entry name" value="Bug_dom1"/>
</dbReference>
<dbReference type="RefSeq" id="WP_143949115.1">
    <property type="nucleotide sequence ID" value="NZ_BAABMB010000001.1"/>
</dbReference>
<dbReference type="EMBL" id="VLTJ01000029">
    <property type="protein sequence ID" value="TSH92749.1"/>
    <property type="molecule type" value="Genomic_DNA"/>
</dbReference>
<evidence type="ECO:0000313" key="2">
    <source>
        <dbReference type="EMBL" id="TSH92749.1"/>
    </source>
</evidence>
<reference evidence="2 3" key="1">
    <citation type="submission" date="2019-07" db="EMBL/GenBank/DDBJ databases">
        <title>Qingshengfaniella alkalisoli gen. nov., sp. nov., isolated from saline soil.</title>
        <authorList>
            <person name="Xu L."/>
            <person name="Huang X.-X."/>
            <person name="Sun J.-Q."/>
        </authorList>
    </citation>
    <scope>NUCLEOTIDE SEQUENCE [LARGE SCALE GENOMIC DNA]</scope>
    <source>
        <strain evidence="2 3">DSM 27279</strain>
    </source>
</reference>
<dbReference type="PANTHER" id="PTHR42928:SF5">
    <property type="entry name" value="BLR1237 PROTEIN"/>
    <property type="match status" value="1"/>
</dbReference>
<sequence length="344" mass="36209">MSLMSDVSDRFELRHARRNAVRRLGALGLASLAFPAKHAVANPLRAYPGKPIRILIGYAPGGSADVSARIAAEALQGALGQSVVVENLPGASGSIAARVAARSAPDGYTLLLGNTTEISISQHLIKDLGYRPLADLVPIVPVYSITHAIAVSAKSRYRSLEDLLSDARDNPGAVTFASAGVGTPGHLAGEMLGLRTGTALVHVPYKGGGQVLADLLGGQLACHFGALSTAMPHAMSGSLRVLAVTAGQRVATVPDVPAVSEIAGIEDFDFPLWGDVFAPGDTPREIVDLLNATLNKAYQRPEVQSRIKALYSEIWSATSDQFARFLAADAERYGRVIEESRISL</sequence>
<dbReference type="Proteomes" id="UP000318405">
    <property type="component" value="Unassembled WGS sequence"/>
</dbReference>
<dbReference type="AlphaFoldDB" id="A0A556AIP0"/>
<comment type="similarity">
    <text evidence="1">Belongs to the UPF0065 (bug) family.</text>
</comment>
<dbReference type="Pfam" id="PF03401">
    <property type="entry name" value="TctC"/>
    <property type="match status" value="1"/>
</dbReference>
<dbReference type="CDD" id="cd07012">
    <property type="entry name" value="PBP2_Bug_TTT"/>
    <property type="match status" value="1"/>
</dbReference>
<dbReference type="Gene3D" id="3.40.190.150">
    <property type="entry name" value="Bordetella uptake gene, domain 1"/>
    <property type="match status" value="1"/>
</dbReference>
<organism evidence="2 3">
    <name type="scientific">Verticiella sediminum</name>
    <dbReference type="NCBI Taxonomy" id="1247510"/>
    <lineage>
        <taxon>Bacteria</taxon>
        <taxon>Pseudomonadati</taxon>
        <taxon>Pseudomonadota</taxon>
        <taxon>Betaproteobacteria</taxon>
        <taxon>Burkholderiales</taxon>
        <taxon>Alcaligenaceae</taxon>
        <taxon>Verticiella</taxon>
    </lineage>
</organism>
<evidence type="ECO:0000256" key="1">
    <source>
        <dbReference type="ARBA" id="ARBA00006987"/>
    </source>
</evidence>
<dbReference type="PIRSF" id="PIRSF017082">
    <property type="entry name" value="YflP"/>
    <property type="match status" value="1"/>
</dbReference>
<dbReference type="SUPFAM" id="SSF53850">
    <property type="entry name" value="Periplasmic binding protein-like II"/>
    <property type="match status" value="1"/>
</dbReference>
<gene>
    <name evidence="2" type="ORF">FOZ76_15175</name>
</gene>